<keyword evidence="1" id="KW-1133">Transmembrane helix</keyword>
<dbReference type="EMBL" id="QXFZ01000825">
    <property type="protein sequence ID" value="KAE9103680.1"/>
    <property type="molecule type" value="Genomic_DNA"/>
</dbReference>
<evidence type="ECO:0000313" key="10">
    <source>
        <dbReference type="Proteomes" id="UP000437068"/>
    </source>
</evidence>
<dbReference type="EMBL" id="QXGB01000816">
    <property type="protein sequence ID" value="KAE9203639.1"/>
    <property type="molecule type" value="Genomic_DNA"/>
</dbReference>
<dbReference type="EMBL" id="QXGE01002367">
    <property type="protein sequence ID" value="KAE9282501.1"/>
    <property type="molecule type" value="Genomic_DNA"/>
</dbReference>
<dbReference type="AlphaFoldDB" id="A0A6A3XEH5"/>
<evidence type="ECO:0000313" key="8">
    <source>
        <dbReference type="Proteomes" id="UP000429523"/>
    </source>
</evidence>
<proteinExistence type="predicted"/>
<dbReference type="OrthoDB" id="110620at2759"/>
<name>A0A6A3XEH5_9STRA</name>
<dbReference type="Proteomes" id="UP000437068">
    <property type="component" value="Unassembled WGS sequence"/>
</dbReference>
<dbReference type="EMBL" id="QXGD01001707">
    <property type="protein sequence ID" value="KAE9200601.1"/>
    <property type="molecule type" value="Genomic_DNA"/>
</dbReference>
<dbReference type="Proteomes" id="UP000440732">
    <property type="component" value="Unassembled WGS sequence"/>
</dbReference>
<keyword evidence="1" id="KW-0812">Transmembrane</keyword>
<evidence type="ECO:0000313" key="3">
    <source>
        <dbReference type="EMBL" id="KAE9103680.1"/>
    </source>
</evidence>
<keyword evidence="1" id="KW-0472">Membrane</keyword>
<sequence length="113" mass="12300">MPIVKKLETTVQKDPGFFKKLFKKTESLKKLAKDPLVAQVSAMMEKNNLQFTKDSVNQLRSAAGKDPAKRGALETIERISQMGLMATFAGGALLLVVAVVYGLYAAISQQLKG</sequence>
<feature type="transmembrane region" description="Helical" evidence="1">
    <location>
        <begin position="84"/>
        <end position="107"/>
    </location>
</feature>
<evidence type="ECO:0000256" key="1">
    <source>
        <dbReference type="SAM" id="Phobius"/>
    </source>
</evidence>
<evidence type="ECO:0000313" key="11">
    <source>
        <dbReference type="Proteomes" id="UP000440367"/>
    </source>
</evidence>
<evidence type="ECO:0000313" key="5">
    <source>
        <dbReference type="EMBL" id="KAE9200601.1"/>
    </source>
</evidence>
<dbReference type="Proteomes" id="UP000433483">
    <property type="component" value="Unassembled WGS sequence"/>
</dbReference>
<evidence type="ECO:0000313" key="13">
    <source>
        <dbReference type="Proteomes" id="UP000441208"/>
    </source>
</evidence>
<dbReference type="Proteomes" id="UP000441208">
    <property type="component" value="Unassembled WGS sequence"/>
</dbReference>
<keyword evidence="9" id="KW-1185">Reference proteome</keyword>
<gene>
    <name evidence="7" type="ORF">PF001_g23281</name>
    <name evidence="5" type="ORF">PF002_g21781</name>
    <name evidence="6" type="ORF">PF005_g14108</name>
    <name evidence="4" type="ORF">PF006_g21967</name>
    <name evidence="3" type="ORF">PF007_g14323</name>
    <name evidence="2" type="ORF">PF009_g15985</name>
</gene>
<dbReference type="EMBL" id="QXGF01000952">
    <property type="protein sequence ID" value="KAE8934026.1"/>
    <property type="molecule type" value="Genomic_DNA"/>
</dbReference>
<protein>
    <submittedName>
        <fullName evidence="5">Uncharacterized protein</fullName>
    </submittedName>
</protein>
<comment type="caution">
    <text evidence="5">The sequence shown here is derived from an EMBL/GenBank/DDBJ whole genome shotgun (WGS) entry which is preliminary data.</text>
</comment>
<evidence type="ECO:0000313" key="7">
    <source>
        <dbReference type="EMBL" id="KAE9282501.1"/>
    </source>
</evidence>
<evidence type="ECO:0000313" key="9">
    <source>
        <dbReference type="Proteomes" id="UP000433483"/>
    </source>
</evidence>
<evidence type="ECO:0000313" key="2">
    <source>
        <dbReference type="EMBL" id="KAE8934026.1"/>
    </source>
</evidence>
<evidence type="ECO:0000313" key="6">
    <source>
        <dbReference type="EMBL" id="KAE9203639.1"/>
    </source>
</evidence>
<evidence type="ECO:0000313" key="12">
    <source>
        <dbReference type="Proteomes" id="UP000440732"/>
    </source>
</evidence>
<organism evidence="5 11">
    <name type="scientific">Phytophthora fragariae</name>
    <dbReference type="NCBI Taxonomy" id="53985"/>
    <lineage>
        <taxon>Eukaryota</taxon>
        <taxon>Sar</taxon>
        <taxon>Stramenopiles</taxon>
        <taxon>Oomycota</taxon>
        <taxon>Peronosporomycetes</taxon>
        <taxon>Peronosporales</taxon>
        <taxon>Peronosporaceae</taxon>
        <taxon>Phytophthora</taxon>
    </lineage>
</organism>
<dbReference type="Proteomes" id="UP000429523">
    <property type="component" value="Unassembled WGS sequence"/>
</dbReference>
<evidence type="ECO:0000313" key="4">
    <source>
        <dbReference type="EMBL" id="KAE9104205.1"/>
    </source>
</evidence>
<accession>A0A6A3XEH5</accession>
<dbReference type="EMBL" id="QXGA01002083">
    <property type="protein sequence ID" value="KAE9104205.1"/>
    <property type="molecule type" value="Genomic_DNA"/>
</dbReference>
<dbReference type="Proteomes" id="UP000440367">
    <property type="component" value="Unassembled WGS sequence"/>
</dbReference>
<reference evidence="8 9" key="1">
    <citation type="submission" date="2018-08" db="EMBL/GenBank/DDBJ databases">
        <title>Genomic investigation of the strawberry pathogen Phytophthora fragariae indicates pathogenicity is determined by transcriptional variation in three key races.</title>
        <authorList>
            <person name="Adams T.M."/>
            <person name="Armitage A.D."/>
            <person name="Sobczyk M.K."/>
            <person name="Bates H.J."/>
            <person name="Dunwell J.M."/>
            <person name="Nellist C.F."/>
            <person name="Harrison R.J."/>
        </authorList>
    </citation>
    <scope>NUCLEOTIDE SEQUENCE [LARGE SCALE GENOMIC DNA]</scope>
    <source>
        <strain evidence="7 10">A4</strain>
        <strain evidence="5 11">BC-1</strain>
        <strain evidence="6 9">NOV-27</strain>
        <strain evidence="4 12">NOV-5</strain>
        <strain evidence="3 13">NOV-71</strain>
        <strain evidence="2 8">NOV-9</strain>
    </source>
</reference>